<reference evidence="2 3" key="1">
    <citation type="journal article" date="2023" name="IMA Fungus">
        <title>Comparative genomic study of the Penicillium genus elucidates a diverse pangenome and 15 lateral gene transfer events.</title>
        <authorList>
            <person name="Petersen C."/>
            <person name="Sorensen T."/>
            <person name="Nielsen M.R."/>
            <person name="Sondergaard T.E."/>
            <person name="Sorensen J.L."/>
            <person name="Fitzpatrick D.A."/>
            <person name="Frisvad J.C."/>
            <person name="Nielsen K.L."/>
        </authorList>
    </citation>
    <scope>NUCLEOTIDE SEQUENCE [LARGE SCALE GENOMIC DNA]</scope>
    <source>
        <strain evidence="2 3">IBT 35679</strain>
    </source>
</reference>
<dbReference type="EMBL" id="JAQIZZ010000008">
    <property type="protein sequence ID" value="KAJ5525448.1"/>
    <property type="molecule type" value="Genomic_DNA"/>
</dbReference>
<proteinExistence type="predicted"/>
<accession>A0AAD6CKX0</accession>
<keyword evidence="3" id="KW-1185">Reference proteome</keyword>
<feature type="region of interest" description="Disordered" evidence="1">
    <location>
        <begin position="1"/>
        <end position="53"/>
    </location>
</feature>
<name>A0AAD6CKX0_9EURO</name>
<sequence length="134" mass="15127">MTQLKNYDSKTPTYSVSIDSSELGKPENISAKAPCPTHGPSQSERFDRELQRPQAQEMIRALTKALNDINDQEKCTKCAVENASTLLTTHVRDIRALKQNGEWTKEERKALKAEVKGIFKPVKKSVKALWKDGR</sequence>
<evidence type="ECO:0000256" key="1">
    <source>
        <dbReference type="SAM" id="MobiDB-lite"/>
    </source>
</evidence>
<evidence type="ECO:0000313" key="2">
    <source>
        <dbReference type="EMBL" id="KAJ5525448.1"/>
    </source>
</evidence>
<feature type="compositionally biased region" description="Polar residues" evidence="1">
    <location>
        <begin position="1"/>
        <end position="20"/>
    </location>
</feature>
<comment type="caution">
    <text evidence="2">The sequence shown here is derived from an EMBL/GenBank/DDBJ whole genome shotgun (WGS) entry which is preliminary data.</text>
</comment>
<protein>
    <submittedName>
        <fullName evidence="2">Uncharacterized protein</fullName>
    </submittedName>
</protein>
<evidence type="ECO:0000313" key="3">
    <source>
        <dbReference type="Proteomes" id="UP001220324"/>
    </source>
</evidence>
<dbReference type="Proteomes" id="UP001220324">
    <property type="component" value="Unassembled WGS sequence"/>
</dbReference>
<dbReference type="AlphaFoldDB" id="A0AAD6CKX0"/>
<organism evidence="2 3">
    <name type="scientific">Penicillium frequentans</name>
    <dbReference type="NCBI Taxonomy" id="3151616"/>
    <lineage>
        <taxon>Eukaryota</taxon>
        <taxon>Fungi</taxon>
        <taxon>Dikarya</taxon>
        <taxon>Ascomycota</taxon>
        <taxon>Pezizomycotina</taxon>
        <taxon>Eurotiomycetes</taxon>
        <taxon>Eurotiomycetidae</taxon>
        <taxon>Eurotiales</taxon>
        <taxon>Aspergillaceae</taxon>
        <taxon>Penicillium</taxon>
    </lineage>
</organism>
<gene>
    <name evidence="2" type="ORF">N7494_012098</name>
</gene>